<dbReference type="GeneID" id="24958038"/>
<dbReference type="STRING" id="195522.BD01_1079"/>
<feature type="transmembrane region" description="Helical" evidence="1">
    <location>
        <begin position="79"/>
        <end position="101"/>
    </location>
</feature>
<evidence type="ECO:0000256" key="1">
    <source>
        <dbReference type="SAM" id="Phobius"/>
    </source>
</evidence>
<dbReference type="eggNOG" id="arCOG10271">
    <property type="taxonomic scope" value="Archaea"/>
</dbReference>
<keyword evidence="1" id="KW-1133">Transmembrane helix</keyword>
<gene>
    <name evidence="2" type="ORF">BD01_1079</name>
</gene>
<sequence length="155" mass="17485">MRRKLGVLVFLAVFLMMYLYPLSIVPLLLLAREWEEFQEEWRKSALLIGLSIPLYGAKIALGISGWAKTLGITPVHVSPAVWWGVYLTFTALQTLAVYYVYRVGKGLGDYARTGGLVMLIAVPLHLLSLKLYFILTWTGLLLFLLGLEKRKEVIG</sequence>
<accession>W8P1Q3</accession>
<feature type="transmembrane region" description="Helical" evidence="1">
    <location>
        <begin position="116"/>
        <end position="145"/>
    </location>
</feature>
<organism evidence="2 3">
    <name type="scientific">Thermococcus nautili</name>
    <dbReference type="NCBI Taxonomy" id="195522"/>
    <lineage>
        <taxon>Archaea</taxon>
        <taxon>Methanobacteriati</taxon>
        <taxon>Methanobacteriota</taxon>
        <taxon>Thermococci</taxon>
        <taxon>Thermococcales</taxon>
        <taxon>Thermococcaceae</taxon>
        <taxon>Thermococcus</taxon>
    </lineage>
</organism>
<dbReference type="Proteomes" id="UP000019434">
    <property type="component" value="Chromosome"/>
</dbReference>
<evidence type="ECO:0000313" key="3">
    <source>
        <dbReference type="Proteomes" id="UP000019434"/>
    </source>
</evidence>
<dbReference type="EMBL" id="CP007264">
    <property type="protein sequence ID" value="AHL22696.1"/>
    <property type="molecule type" value="Genomic_DNA"/>
</dbReference>
<keyword evidence="1" id="KW-0472">Membrane</keyword>
<keyword evidence="1" id="KW-0812">Transmembrane</keyword>
<dbReference type="HOGENOM" id="CLU_1709229_0_0_2"/>
<evidence type="ECO:0000313" key="2">
    <source>
        <dbReference type="EMBL" id="AHL22696.1"/>
    </source>
</evidence>
<dbReference type="OrthoDB" id="95407at2157"/>
<keyword evidence="3" id="KW-1185">Reference proteome</keyword>
<proteinExistence type="predicted"/>
<name>W8P1Q3_9EURY</name>
<reference evidence="2 3" key="1">
    <citation type="submission" date="2014-02" db="EMBL/GenBank/DDBJ databases">
        <title>Genome Sequence of an Hyperthermophilic Archaeon, Thermococcus nautili 30-1, producing viral vesicles.</title>
        <authorList>
            <person name="Oberto J."/>
            <person name="Gaudin M."/>
            <person name="Cossu M."/>
            <person name="Gorlas A."/>
            <person name="Slesarev A."/>
            <person name="Marguet E."/>
            <person name="Forterre P."/>
        </authorList>
    </citation>
    <scope>NUCLEOTIDE SEQUENCE [LARGE SCALE GENOMIC DNA]</scope>
    <source>
        <strain evidence="2 3">30-1</strain>
    </source>
</reference>
<protein>
    <submittedName>
        <fullName evidence="2">Transposase</fullName>
    </submittedName>
</protein>
<feature type="transmembrane region" description="Helical" evidence="1">
    <location>
        <begin position="45"/>
        <end position="67"/>
    </location>
</feature>
<dbReference type="AlphaFoldDB" id="W8P1Q3"/>
<dbReference type="RefSeq" id="WP_042690754.1">
    <property type="nucleotide sequence ID" value="NZ_CP007264.1"/>
</dbReference>
<dbReference type="KEGG" id="tnu:BD01_1079"/>